<comment type="caution">
    <text evidence="1">The sequence shown here is derived from an EMBL/GenBank/DDBJ whole genome shotgun (WGS) entry which is preliminary data.</text>
</comment>
<dbReference type="AlphaFoldDB" id="A0A3M7RJM5"/>
<proteinExistence type="predicted"/>
<organism evidence="1 2">
    <name type="scientific">Brachionus plicatilis</name>
    <name type="common">Marine rotifer</name>
    <name type="synonym">Brachionus muelleri</name>
    <dbReference type="NCBI Taxonomy" id="10195"/>
    <lineage>
        <taxon>Eukaryota</taxon>
        <taxon>Metazoa</taxon>
        <taxon>Spiralia</taxon>
        <taxon>Gnathifera</taxon>
        <taxon>Rotifera</taxon>
        <taxon>Eurotatoria</taxon>
        <taxon>Monogononta</taxon>
        <taxon>Pseudotrocha</taxon>
        <taxon>Ploima</taxon>
        <taxon>Brachionidae</taxon>
        <taxon>Brachionus</taxon>
    </lineage>
</organism>
<protein>
    <submittedName>
        <fullName evidence="1">Uncharacterized protein</fullName>
    </submittedName>
</protein>
<dbReference type="Proteomes" id="UP000276133">
    <property type="component" value="Unassembled WGS sequence"/>
</dbReference>
<sequence>MANKRNDDISFKFFNISLRWNEILKNQKTYEYLFMKKRKKWYGRLKFSLKGNHIIFVNYGNKNLEQNDNLIESKK</sequence>
<gene>
    <name evidence="1" type="ORF">BpHYR1_009875</name>
</gene>
<keyword evidence="2" id="KW-1185">Reference proteome</keyword>
<accession>A0A3M7RJM5</accession>
<reference evidence="1 2" key="1">
    <citation type="journal article" date="2018" name="Sci. Rep.">
        <title>Genomic signatures of local adaptation to the degree of environmental predictability in rotifers.</title>
        <authorList>
            <person name="Franch-Gras L."/>
            <person name="Hahn C."/>
            <person name="Garcia-Roger E.M."/>
            <person name="Carmona M.J."/>
            <person name="Serra M."/>
            <person name="Gomez A."/>
        </authorList>
    </citation>
    <scope>NUCLEOTIDE SEQUENCE [LARGE SCALE GENOMIC DNA]</scope>
    <source>
        <strain evidence="1">HYR1</strain>
    </source>
</reference>
<evidence type="ECO:0000313" key="2">
    <source>
        <dbReference type="Proteomes" id="UP000276133"/>
    </source>
</evidence>
<name>A0A3M7RJM5_BRAPC</name>
<evidence type="ECO:0000313" key="1">
    <source>
        <dbReference type="EMBL" id="RNA23525.1"/>
    </source>
</evidence>
<dbReference type="EMBL" id="REGN01003268">
    <property type="protein sequence ID" value="RNA23525.1"/>
    <property type="molecule type" value="Genomic_DNA"/>
</dbReference>